<dbReference type="PROSITE" id="PS00316">
    <property type="entry name" value="THAUMATIN_1"/>
    <property type="match status" value="3"/>
</dbReference>
<dbReference type="PROSITE" id="PS51367">
    <property type="entry name" value="THAUMATIN_2"/>
    <property type="match status" value="5"/>
</dbReference>
<evidence type="ECO:0000256" key="4">
    <source>
        <dbReference type="SAM" id="SignalP"/>
    </source>
</evidence>
<dbReference type="InterPro" id="IPR017949">
    <property type="entry name" value="Thaumatin_CS"/>
</dbReference>
<dbReference type="Proteomes" id="UP000824120">
    <property type="component" value="Chromosome 8"/>
</dbReference>
<proteinExistence type="inferred from homology"/>
<comment type="similarity">
    <text evidence="1">Belongs to the thaumatin family.</text>
</comment>
<evidence type="ECO:0000313" key="5">
    <source>
        <dbReference type="EMBL" id="KAG5593144.1"/>
    </source>
</evidence>
<evidence type="ECO:0000256" key="1">
    <source>
        <dbReference type="ARBA" id="ARBA00010607"/>
    </source>
</evidence>
<protein>
    <recommendedName>
        <fullName evidence="7">Osmotin</fullName>
    </recommendedName>
</protein>
<dbReference type="OrthoDB" id="430315at2759"/>
<dbReference type="InterPro" id="IPR037176">
    <property type="entry name" value="Osmotin/thaumatin-like_sf"/>
</dbReference>
<reference evidence="5 6" key="1">
    <citation type="submission" date="2020-09" db="EMBL/GenBank/DDBJ databases">
        <title>De no assembly of potato wild relative species, Solanum commersonii.</title>
        <authorList>
            <person name="Cho K."/>
        </authorList>
    </citation>
    <scope>NUCLEOTIDE SEQUENCE [LARGE SCALE GENOMIC DNA]</scope>
    <source>
        <strain evidence="5">LZ3.2</strain>
        <tissue evidence="5">Leaf</tissue>
    </source>
</reference>
<dbReference type="AlphaFoldDB" id="A0A9J5Y0V1"/>
<dbReference type="EMBL" id="JACXVP010000008">
    <property type="protein sequence ID" value="KAG5593144.1"/>
    <property type="molecule type" value="Genomic_DNA"/>
</dbReference>
<organism evidence="5 6">
    <name type="scientific">Solanum commersonii</name>
    <name type="common">Commerson's wild potato</name>
    <name type="synonym">Commerson's nightshade</name>
    <dbReference type="NCBI Taxonomy" id="4109"/>
    <lineage>
        <taxon>Eukaryota</taxon>
        <taxon>Viridiplantae</taxon>
        <taxon>Streptophyta</taxon>
        <taxon>Embryophyta</taxon>
        <taxon>Tracheophyta</taxon>
        <taxon>Spermatophyta</taxon>
        <taxon>Magnoliopsida</taxon>
        <taxon>eudicotyledons</taxon>
        <taxon>Gunneridae</taxon>
        <taxon>Pentapetalae</taxon>
        <taxon>asterids</taxon>
        <taxon>lamiids</taxon>
        <taxon>Solanales</taxon>
        <taxon>Solanaceae</taxon>
        <taxon>Solanoideae</taxon>
        <taxon>Solaneae</taxon>
        <taxon>Solanum</taxon>
    </lineage>
</organism>
<sequence length="830" mass="90120">MRTSIFILFTLFFTYANAATILVRNNCPYTVWAAGVPAGGGKRLDRGQTWTINSPPGTKQARVWGRTGCNFDASGKGKCQTGDCNGLLVCKSFGVPPNTLAEYALNQFANKDFFDISLIDGFNVPMEFSPTFNGCTRGITCKAEINQQCPNELKALGGCNNPCTVFQYCCNSGSCSPTKFLRFFKERCPDAYSYPKEDQTSTFTCPAGTNYRVRNNCPYTVWAASTPIGGGRRLDQGQTWVIDAPRGTKMARIWGRTNCNFDGAGRGSCRTGDCGGVLQCTGWGKPPNTLAEYALNQFNNLDFWDISLVDGFNIPITFAPTNPSGGKCHSIQCTANINGECPGQLKVPGGCNNPCTTFGGQQYCCTQGPCTATDLSRFFKQRCPDAYSYPQDDATSTFTCPSDSPKQLSLHRLGALTPIGGGRHLDRGQTWVINAPRGTKMARIWGRTNCNFNGAGGGSWQIGDCGEVQHCTGWGKPLNTLVEYALDQFSNLDFWDISLVDGFNIPMTFAPTNPSGGKCHAIHCTTNINSECPGPLRVPGEYATTLVPRSEDNNIVVPNVHVVLQISRDFSNKDALMRIATHKMILLAHSLALVAAIFEIRNNCPYTVWTGSVPVGGGGQLNPNSNWTIYVPPGTSRARVWARTGCNFDDSGRGKCQTGDCNGLLRCESYGLPPNSLAEYSLNRDNNLDFFDVSLIDGFNVPIEFSPISNGCTRDIRCSVDINMICPCVLKTRGRCTTILVLTLRMIKLAFSLVLEELIINTQQLSIHRLGALTPIGGGRRLDRGQTWVIDAPRGTTMAHIWGRTGCNFDGASRGSCMTGDCGGVLQCSG</sequence>
<gene>
    <name evidence="5" type="ORF">H5410_043658</name>
</gene>
<dbReference type="PRINTS" id="PR00347">
    <property type="entry name" value="THAUMATIN"/>
</dbReference>
<evidence type="ECO:0008006" key="7">
    <source>
        <dbReference type="Google" id="ProtNLM"/>
    </source>
</evidence>
<feature type="signal peptide" evidence="4">
    <location>
        <begin position="1"/>
        <end position="18"/>
    </location>
</feature>
<dbReference type="InterPro" id="IPR001938">
    <property type="entry name" value="Thaumatin"/>
</dbReference>
<dbReference type="FunFam" id="2.60.110.10:FF:000003">
    <property type="entry name" value="Thaumatin I"/>
    <property type="match status" value="2"/>
</dbReference>
<dbReference type="PANTHER" id="PTHR31048">
    <property type="entry name" value="OS03G0233200 PROTEIN"/>
    <property type="match status" value="1"/>
</dbReference>
<feature type="chain" id="PRO_5039886858" description="Osmotin" evidence="4">
    <location>
        <begin position="19"/>
        <end position="830"/>
    </location>
</feature>
<dbReference type="Pfam" id="PF00314">
    <property type="entry name" value="Thaumatin"/>
    <property type="match status" value="5"/>
</dbReference>
<dbReference type="SUPFAM" id="SSF49870">
    <property type="entry name" value="Osmotin, thaumatin-like protein"/>
    <property type="match status" value="5"/>
</dbReference>
<keyword evidence="6" id="KW-1185">Reference proteome</keyword>
<comment type="caution">
    <text evidence="5">The sequence shown here is derived from an EMBL/GenBank/DDBJ whole genome shotgun (WGS) entry which is preliminary data.</text>
</comment>
<evidence type="ECO:0000256" key="3">
    <source>
        <dbReference type="ARBA" id="ARBA00023157"/>
    </source>
</evidence>
<accession>A0A9J5Y0V1</accession>
<keyword evidence="2 4" id="KW-0732">Signal</keyword>
<keyword evidence="3" id="KW-1015">Disulfide bond</keyword>
<dbReference type="SMART" id="SM00205">
    <property type="entry name" value="THN"/>
    <property type="match status" value="4"/>
</dbReference>
<evidence type="ECO:0000313" key="6">
    <source>
        <dbReference type="Proteomes" id="UP000824120"/>
    </source>
</evidence>
<dbReference type="Gene3D" id="2.60.110.10">
    <property type="entry name" value="Thaumatin"/>
    <property type="match status" value="5"/>
</dbReference>
<name>A0A9J5Y0V1_SOLCO</name>
<dbReference type="CDD" id="cd09217">
    <property type="entry name" value="TLP-P"/>
    <property type="match status" value="3"/>
</dbReference>
<evidence type="ECO:0000256" key="2">
    <source>
        <dbReference type="ARBA" id="ARBA00022729"/>
    </source>
</evidence>